<protein>
    <recommendedName>
        <fullName evidence="3">CBS domain-containing protein</fullName>
    </recommendedName>
</protein>
<name>A0ABN9GPK0_9NEOB</name>
<proteinExistence type="predicted"/>
<comment type="caution">
    <text evidence="1">The sequence shown here is derived from an EMBL/GenBank/DDBJ whole genome shotgun (WGS) entry which is preliminary data.</text>
</comment>
<dbReference type="EMBL" id="CATNWA010019101">
    <property type="protein sequence ID" value="CAI9611270.1"/>
    <property type="molecule type" value="Genomic_DNA"/>
</dbReference>
<evidence type="ECO:0000313" key="2">
    <source>
        <dbReference type="Proteomes" id="UP001162483"/>
    </source>
</evidence>
<accession>A0ABN9GPK0</accession>
<gene>
    <name evidence="1" type="ORF">SPARVUS_LOCUS14522167</name>
</gene>
<keyword evidence="2" id="KW-1185">Reference proteome</keyword>
<evidence type="ECO:0000313" key="1">
    <source>
        <dbReference type="EMBL" id="CAI9611270.1"/>
    </source>
</evidence>
<organism evidence="1 2">
    <name type="scientific">Staurois parvus</name>
    <dbReference type="NCBI Taxonomy" id="386267"/>
    <lineage>
        <taxon>Eukaryota</taxon>
        <taxon>Metazoa</taxon>
        <taxon>Chordata</taxon>
        <taxon>Craniata</taxon>
        <taxon>Vertebrata</taxon>
        <taxon>Euteleostomi</taxon>
        <taxon>Amphibia</taxon>
        <taxon>Batrachia</taxon>
        <taxon>Anura</taxon>
        <taxon>Neobatrachia</taxon>
        <taxon>Ranoidea</taxon>
        <taxon>Ranidae</taxon>
        <taxon>Staurois</taxon>
    </lineage>
</organism>
<sequence length="70" mass="7865">MTSGMITDWPIRDHMNRDLVQRSHTAIVVPHAPRERAQAVNAGGPFINGHPLRHCSRAAIYVHGQDRKCL</sequence>
<dbReference type="Proteomes" id="UP001162483">
    <property type="component" value="Unassembled WGS sequence"/>
</dbReference>
<feature type="non-terminal residue" evidence="1">
    <location>
        <position position="70"/>
    </location>
</feature>
<evidence type="ECO:0008006" key="3">
    <source>
        <dbReference type="Google" id="ProtNLM"/>
    </source>
</evidence>
<reference evidence="1" key="1">
    <citation type="submission" date="2023-05" db="EMBL/GenBank/DDBJ databases">
        <authorList>
            <person name="Stuckert A."/>
        </authorList>
    </citation>
    <scope>NUCLEOTIDE SEQUENCE</scope>
</reference>